<dbReference type="KEGG" id="dmm:dnm_063440"/>
<evidence type="ECO:0000259" key="6">
    <source>
        <dbReference type="Pfam" id="PF04453"/>
    </source>
</evidence>
<dbReference type="PANTHER" id="PTHR30189">
    <property type="entry name" value="LPS-ASSEMBLY PROTEIN"/>
    <property type="match status" value="1"/>
</dbReference>
<evidence type="ECO:0000259" key="5">
    <source>
        <dbReference type="Pfam" id="PF03968"/>
    </source>
</evidence>
<name>A0A975GRS9_9BACT</name>
<keyword evidence="1" id="KW-0732">Signal</keyword>
<evidence type="ECO:0000313" key="8">
    <source>
        <dbReference type="Proteomes" id="UP000663722"/>
    </source>
</evidence>
<evidence type="ECO:0000256" key="2">
    <source>
        <dbReference type="ARBA" id="ARBA00023136"/>
    </source>
</evidence>
<dbReference type="GO" id="GO:1990351">
    <property type="term" value="C:transporter complex"/>
    <property type="evidence" value="ECO:0007669"/>
    <property type="project" value="TreeGrafter"/>
</dbReference>
<keyword evidence="4" id="KW-1133">Transmembrane helix</keyword>
<dbReference type="InterPro" id="IPR005653">
    <property type="entry name" value="OstA-like_N"/>
</dbReference>
<dbReference type="GO" id="GO:0015920">
    <property type="term" value="P:lipopolysaccharide transport"/>
    <property type="evidence" value="ECO:0007669"/>
    <property type="project" value="InterPro"/>
</dbReference>
<evidence type="ECO:0000256" key="3">
    <source>
        <dbReference type="ARBA" id="ARBA00023237"/>
    </source>
</evidence>
<gene>
    <name evidence="7" type="ORF">dnm_063440</name>
</gene>
<feature type="transmembrane region" description="Helical" evidence="4">
    <location>
        <begin position="40"/>
        <end position="61"/>
    </location>
</feature>
<dbReference type="AlphaFoldDB" id="A0A975GRS9"/>
<organism evidence="7 8">
    <name type="scientific">Desulfonema magnum</name>
    <dbReference type="NCBI Taxonomy" id="45655"/>
    <lineage>
        <taxon>Bacteria</taxon>
        <taxon>Pseudomonadati</taxon>
        <taxon>Thermodesulfobacteriota</taxon>
        <taxon>Desulfobacteria</taxon>
        <taxon>Desulfobacterales</taxon>
        <taxon>Desulfococcaceae</taxon>
        <taxon>Desulfonema</taxon>
    </lineage>
</organism>
<dbReference type="GO" id="GO:0043165">
    <property type="term" value="P:Gram-negative-bacterium-type cell outer membrane assembly"/>
    <property type="evidence" value="ECO:0007669"/>
    <property type="project" value="InterPro"/>
</dbReference>
<protein>
    <submittedName>
        <fullName evidence="7">LPS-assembly protein, LptD-like</fullName>
    </submittedName>
</protein>
<dbReference type="InterPro" id="IPR007543">
    <property type="entry name" value="LptD_C"/>
</dbReference>
<evidence type="ECO:0000256" key="4">
    <source>
        <dbReference type="SAM" id="Phobius"/>
    </source>
</evidence>
<dbReference type="Pfam" id="PF03968">
    <property type="entry name" value="LptD_N"/>
    <property type="match status" value="1"/>
</dbReference>
<dbReference type="InterPro" id="IPR020889">
    <property type="entry name" value="LipoPS_assembly_LptD"/>
</dbReference>
<feature type="domain" description="Organic solvent tolerance-like N-terminal" evidence="5">
    <location>
        <begin position="78"/>
        <end position="173"/>
    </location>
</feature>
<sequence length="783" mass="90833">MQLNLDFFKLSCLYNSNLNYVQDVIMQQYLRYRIFIKKTAYYIGIFGLIAFVFSGVGVHAFPETDSLLFRNDPNTPWHISADEVEYDQEADQYVAKGNVSITKDDKTLNADIIRFDYKAMNISAKGHVVMTAGEDILTGTGIEMDLNTETGTIYDGAVFLKENHFYIKGSKIQKTDKNTYTADKASISACDGDIPAWKITGKNLKVTIEGYAVVKHAALWAKDIPVMYVPFFVFPVKQKRQSGLLIPETGYSDRKGLEYQQPFYWAVNDSSDATLYFNYMEKRGNKIGSEYRYVLDDQSKGTLMFDFLDDRTFEAGNSDRYWFRMKHDQKMPFGFSAKLDIDVVSDQDYLHDFKDGYTGFEKTEAYFNKTFGRELDDYNDPVRVSSFSLNKIWSDYSLNLGARWYDNAMEENAPGGAFPDNPLHKLPFIRFDSLKQQISDTPFYWQLDSEYTYFYGEEGAKTHRADVWPRFSLPYRFKNYFTAEPSVGLRETIWYVDEAENHPVLFGNSAEKDNFLNRELYDIKLELYTKVFKNYSLRGKNAGQIKHTISPQIVYEYIPHSKQRKYPNIDDSDRIKKKNLITCSITNTVVSKALSVTDEPLPANRNQLITDHCPLFTNYFRFKLEQSYDINEANETDPAEWKNQKEKRPFSPISAEIELVPGRFVSLEADAEWCVYENDFQSRNVSINLWDERGDRLSVAHRYTQDAHESVYADIMVKLSDSISAYADYERNIYDRKELRNCLGILYNAQCWSAELRHTNETDEHKYAFMITLYGLGEIGSIK</sequence>
<dbReference type="GO" id="GO:0009279">
    <property type="term" value="C:cell outer membrane"/>
    <property type="evidence" value="ECO:0007669"/>
    <property type="project" value="InterPro"/>
</dbReference>
<reference evidence="7" key="1">
    <citation type="journal article" date="2021" name="Microb. Physiol.">
        <title>Proteogenomic Insights into the Physiology of Marine, Sulfate-Reducing, Filamentous Desulfonema limicola and Desulfonema magnum.</title>
        <authorList>
            <person name="Schnaars V."/>
            <person name="Wohlbrand L."/>
            <person name="Scheve S."/>
            <person name="Hinrichs C."/>
            <person name="Reinhardt R."/>
            <person name="Rabus R."/>
        </authorList>
    </citation>
    <scope>NUCLEOTIDE SEQUENCE</scope>
    <source>
        <strain evidence="7">4be13</strain>
    </source>
</reference>
<dbReference type="InterPro" id="IPR050218">
    <property type="entry name" value="LptD"/>
</dbReference>
<dbReference type="PANTHER" id="PTHR30189:SF1">
    <property type="entry name" value="LPS-ASSEMBLY PROTEIN LPTD"/>
    <property type="match status" value="1"/>
</dbReference>
<keyword evidence="3" id="KW-0998">Cell outer membrane</keyword>
<evidence type="ECO:0000256" key="1">
    <source>
        <dbReference type="ARBA" id="ARBA00022729"/>
    </source>
</evidence>
<accession>A0A975GRS9</accession>
<keyword evidence="8" id="KW-1185">Reference proteome</keyword>
<dbReference type="EMBL" id="CP061800">
    <property type="protein sequence ID" value="QTA90283.1"/>
    <property type="molecule type" value="Genomic_DNA"/>
</dbReference>
<dbReference type="HAMAP" id="MF_01411">
    <property type="entry name" value="LPS_assembly_LptD"/>
    <property type="match status" value="1"/>
</dbReference>
<proteinExistence type="inferred from homology"/>
<evidence type="ECO:0000313" key="7">
    <source>
        <dbReference type="EMBL" id="QTA90283.1"/>
    </source>
</evidence>
<keyword evidence="4" id="KW-0812">Transmembrane</keyword>
<dbReference type="Pfam" id="PF04453">
    <property type="entry name" value="LptD"/>
    <property type="match status" value="1"/>
</dbReference>
<feature type="domain" description="LptD C-terminal" evidence="6">
    <location>
        <begin position="319"/>
        <end position="712"/>
    </location>
</feature>
<dbReference type="Gene3D" id="2.60.450.10">
    <property type="entry name" value="Lipopolysaccharide (LPS) transport protein A like domain"/>
    <property type="match status" value="1"/>
</dbReference>
<dbReference type="Proteomes" id="UP000663722">
    <property type="component" value="Chromosome"/>
</dbReference>
<keyword evidence="2 4" id="KW-0472">Membrane</keyword>